<dbReference type="Proteomes" id="UP001066276">
    <property type="component" value="Chromosome 11"/>
</dbReference>
<proteinExistence type="predicted"/>
<sequence length="92" mass="10592">MSILFRRCSEETGNLRVMREYKMFTELKARGACTSRSHTQIQMNTKRVPPVTTFTEAKCSKMPRKAETRTNTTTISTGAAKDQEIDTWEIEQ</sequence>
<reference evidence="2" key="1">
    <citation type="journal article" date="2022" name="bioRxiv">
        <title>Sequencing and chromosome-scale assembly of the giantPleurodeles waltlgenome.</title>
        <authorList>
            <person name="Brown T."/>
            <person name="Elewa A."/>
            <person name="Iarovenko S."/>
            <person name="Subramanian E."/>
            <person name="Araus A.J."/>
            <person name="Petzold A."/>
            <person name="Susuki M."/>
            <person name="Suzuki K.-i.T."/>
            <person name="Hayashi T."/>
            <person name="Toyoda A."/>
            <person name="Oliveira C."/>
            <person name="Osipova E."/>
            <person name="Leigh N.D."/>
            <person name="Simon A."/>
            <person name="Yun M.H."/>
        </authorList>
    </citation>
    <scope>NUCLEOTIDE SEQUENCE</scope>
    <source>
        <strain evidence="2">20211129_DDA</strain>
        <tissue evidence="2">Liver</tissue>
    </source>
</reference>
<evidence type="ECO:0000256" key="1">
    <source>
        <dbReference type="SAM" id="MobiDB-lite"/>
    </source>
</evidence>
<name>A0AAV7LQ24_PLEWA</name>
<gene>
    <name evidence="2" type="ORF">NDU88_006773</name>
</gene>
<comment type="caution">
    <text evidence="2">The sequence shown here is derived from an EMBL/GenBank/DDBJ whole genome shotgun (WGS) entry which is preliminary data.</text>
</comment>
<evidence type="ECO:0000313" key="3">
    <source>
        <dbReference type="Proteomes" id="UP001066276"/>
    </source>
</evidence>
<dbReference type="AlphaFoldDB" id="A0AAV7LQ24"/>
<feature type="region of interest" description="Disordered" evidence="1">
    <location>
        <begin position="59"/>
        <end position="92"/>
    </location>
</feature>
<protein>
    <submittedName>
        <fullName evidence="2">Uncharacterized protein</fullName>
    </submittedName>
</protein>
<evidence type="ECO:0000313" key="2">
    <source>
        <dbReference type="EMBL" id="KAJ1093676.1"/>
    </source>
</evidence>
<organism evidence="2 3">
    <name type="scientific">Pleurodeles waltl</name>
    <name type="common">Iberian ribbed newt</name>
    <dbReference type="NCBI Taxonomy" id="8319"/>
    <lineage>
        <taxon>Eukaryota</taxon>
        <taxon>Metazoa</taxon>
        <taxon>Chordata</taxon>
        <taxon>Craniata</taxon>
        <taxon>Vertebrata</taxon>
        <taxon>Euteleostomi</taxon>
        <taxon>Amphibia</taxon>
        <taxon>Batrachia</taxon>
        <taxon>Caudata</taxon>
        <taxon>Salamandroidea</taxon>
        <taxon>Salamandridae</taxon>
        <taxon>Pleurodelinae</taxon>
        <taxon>Pleurodeles</taxon>
    </lineage>
</organism>
<dbReference type="EMBL" id="JANPWB010000015">
    <property type="protein sequence ID" value="KAJ1093676.1"/>
    <property type="molecule type" value="Genomic_DNA"/>
</dbReference>
<keyword evidence="3" id="KW-1185">Reference proteome</keyword>
<accession>A0AAV7LQ24</accession>